<dbReference type="Proteomes" id="UP000228934">
    <property type="component" value="Unassembled WGS sequence"/>
</dbReference>
<sequence>MKAPKQEEGGGESRAQPGEPEESSAAFPASFSLSEIKNKQRRHFMFLKMKQEKRKRTVKFTEQLSSIIPNSHVYYRRGLALKKIIPQCIARDFTDLIVLNEDRKIASIL</sequence>
<protein>
    <recommendedName>
        <fullName evidence="5">Ribosome production factor 1</fullName>
    </recommendedName>
    <alternativeName>
        <fullName evidence="7">Brix domain-containing protein 5</fullName>
    </alternativeName>
    <alternativeName>
        <fullName evidence="6">Ribosome biogenesis protein RPF1</fullName>
    </alternativeName>
</protein>
<feature type="domain" description="Brix" evidence="9">
    <location>
        <begin position="43"/>
        <end position="109"/>
    </location>
</feature>
<evidence type="ECO:0000313" key="11">
    <source>
        <dbReference type="Proteomes" id="UP000228934"/>
    </source>
</evidence>
<dbReference type="PROSITE" id="PS50833">
    <property type="entry name" value="BRIX"/>
    <property type="match status" value="1"/>
</dbReference>
<dbReference type="GO" id="GO:0005730">
    <property type="term" value="C:nucleolus"/>
    <property type="evidence" value="ECO:0007669"/>
    <property type="project" value="UniProtKB-SubCell"/>
</dbReference>
<evidence type="ECO:0000256" key="3">
    <source>
        <dbReference type="ARBA" id="ARBA00022552"/>
    </source>
</evidence>
<dbReference type="OrthoDB" id="10253204at2759"/>
<evidence type="ECO:0000313" key="10">
    <source>
        <dbReference type="EMBL" id="PIO15662.1"/>
    </source>
</evidence>
<dbReference type="Gene3D" id="3.40.50.10480">
    <property type="entry name" value="Probable brix-domain ribosomal biogenesis protein"/>
    <property type="match status" value="1"/>
</dbReference>
<evidence type="ECO:0000256" key="2">
    <source>
        <dbReference type="ARBA" id="ARBA00022517"/>
    </source>
</evidence>
<keyword evidence="2" id="KW-0690">Ribosome biogenesis</keyword>
<dbReference type="GO" id="GO:0030687">
    <property type="term" value="C:preribosome, large subunit precursor"/>
    <property type="evidence" value="ECO:0007669"/>
    <property type="project" value="TreeGrafter"/>
</dbReference>
<dbReference type="SUPFAM" id="SSF52954">
    <property type="entry name" value="Class II aaRS ABD-related"/>
    <property type="match status" value="1"/>
</dbReference>
<dbReference type="InterPro" id="IPR044281">
    <property type="entry name" value="IMP4/RPF1"/>
</dbReference>
<gene>
    <name evidence="10" type="ORF">AB205_0144140</name>
</gene>
<evidence type="ECO:0000256" key="6">
    <source>
        <dbReference type="ARBA" id="ARBA00042600"/>
    </source>
</evidence>
<dbReference type="PANTHER" id="PTHR22734">
    <property type="entry name" value="U3 SMALL NUCLEOLAR RIBONUCLEOPROTEIN PROTEIN IMP4"/>
    <property type="match status" value="1"/>
</dbReference>
<accession>A0A2G9QJ65</accession>
<evidence type="ECO:0000259" key="9">
    <source>
        <dbReference type="PROSITE" id="PS50833"/>
    </source>
</evidence>
<dbReference type="EMBL" id="KV976669">
    <property type="protein sequence ID" value="PIO15662.1"/>
    <property type="molecule type" value="Genomic_DNA"/>
</dbReference>
<organism evidence="10 11">
    <name type="scientific">Aquarana catesbeiana</name>
    <name type="common">American bullfrog</name>
    <name type="synonym">Rana catesbeiana</name>
    <dbReference type="NCBI Taxonomy" id="8400"/>
    <lineage>
        <taxon>Eukaryota</taxon>
        <taxon>Metazoa</taxon>
        <taxon>Chordata</taxon>
        <taxon>Craniata</taxon>
        <taxon>Vertebrata</taxon>
        <taxon>Euteleostomi</taxon>
        <taxon>Amphibia</taxon>
        <taxon>Batrachia</taxon>
        <taxon>Anura</taxon>
        <taxon>Neobatrachia</taxon>
        <taxon>Ranoidea</taxon>
        <taxon>Ranidae</taxon>
        <taxon>Aquarana</taxon>
    </lineage>
</organism>
<reference evidence="11" key="1">
    <citation type="journal article" date="2017" name="Nat. Commun.">
        <title>The North American bullfrog draft genome provides insight into hormonal regulation of long noncoding RNA.</title>
        <authorList>
            <person name="Hammond S.A."/>
            <person name="Warren R.L."/>
            <person name="Vandervalk B.P."/>
            <person name="Kucuk E."/>
            <person name="Khan H."/>
            <person name="Gibb E.A."/>
            <person name="Pandoh P."/>
            <person name="Kirk H."/>
            <person name="Zhao Y."/>
            <person name="Jones M."/>
            <person name="Mungall A.J."/>
            <person name="Coope R."/>
            <person name="Pleasance S."/>
            <person name="Moore R.A."/>
            <person name="Holt R.A."/>
            <person name="Round J.M."/>
            <person name="Ohora S."/>
            <person name="Walle B.V."/>
            <person name="Veldhoen N."/>
            <person name="Helbing C.C."/>
            <person name="Birol I."/>
        </authorList>
    </citation>
    <scope>NUCLEOTIDE SEQUENCE [LARGE SCALE GENOMIC DNA]</scope>
</reference>
<keyword evidence="3" id="KW-0698">rRNA processing</keyword>
<proteinExistence type="predicted"/>
<evidence type="ECO:0000256" key="7">
    <source>
        <dbReference type="ARBA" id="ARBA00043178"/>
    </source>
</evidence>
<keyword evidence="11" id="KW-1185">Reference proteome</keyword>
<name>A0A2G9QJ65_AQUCT</name>
<dbReference type="GO" id="GO:0000470">
    <property type="term" value="P:maturation of LSU-rRNA"/>
    <property type="evidence" value="ECO:0007669"/>
    <property type="project" value="TreeGrafter"/>
</dbReference>
<dbReference type="AlphaFoldDB" id="A0A2G9QJ65"/>
<evidence type="ECO:0000256" key="5">
    <source>
        <dbReference type="ARBA" id="ARBA00040221"/>
    </source>
</evidence>
<evidence type="ECO:0000256" key="4">
    <source>
        <dbReference type="ARBA" id="ARBA00037314"/>
    </source>
</evidence>
<dbReference type="GO" id="GO:0042134">
    <property type="term" value="F:rRNA primary transcript binding"/>
    <property type="evidence" value="ECO:0007669"/>
    <property type="project" value="InterPro"/>
</dbReference>
<evidence type="ECO:0000256" key="1">
    <source>
        <dbReference type="ARBA" id="ARBA00004604"/>
    </source>
</evidence>
<comment type="subcellular location">
    <subcellularLocation>
        <location evidence="1">Nucleus</location>
        <location evidence="1">Nucleolus</location>
    </subcellularLocation>
</comment>
<evidence type="ECO:0000256" key="8">
    <source>
        <dbReference type="SAM" id="MobiDB-lite"/>
    </source>
</evidence>
<dbReference type="GO" id="GO:0000460">
    <property type="term" value="P:maturation of 5.8S rRNA"/>
    <property type="evidence" value="ECO:0007669"/>
    <property type="project" value="TreeGrafter"/>
</dbReference>
<comment type="function">
    <text evidence="4">May be required for ribosome biogenesis.</text>
</comment>
<dbReference type="InterPro" id="IPR007109">
    <property type="entry name" value="Brix"/>
</dbReference>
<dbReference type="PANTHER" id="PTHR22734:SF3">
    <property type="entry name" value="RIBOSOME PRODUCTION FACTOR 1"/>
    <property type="match status" value="1"/>
</dbReference>
<feature type="region of interest" description="Disordered" evidence="8">
    <location>
        <begin position="1"/>
        <end position="28"/>
    </location>
</feature>